<comment type="caution">
    <text evidence="2">The sequence shown here is derived from an EMBL/GenBank/DDBJ whole genome shotgun (WGS) entry which is preliminary data.</text>
</comment>
<dbReference type="EMBL" id="LQYT01000009">
    <property type="protein sequence ID" value="KYD22696.1"/>
    <property type="molecule type" value="Genomic_DNA"/>
</dbReference>
<proteinExistence type="predicted"/>
<evidence type="ECO:0000313" key="2">
    <source>
        <dbReference type="EMBL" id="KYD22696.1"/>
    </source>
</evidence>
<accession>A0A150ME13</accession>
<dbReference type="AlphaFoldDB" id="A0A150ME13"/>
<dbReference type="Proteomes" id="UP000075683">
    <property type="component" value="Unassembled WGS sequence"/>
</dbReference>
<organism evidence="2 3">
    <name type="scientific">Caldibacillus debilis</name>
    <dbReference type="NCBI Taxonomy" id="301148"/>
    <lineage>
        <taxon>Bacteria</taxon>
        <taxon>Bacillati</taxon>
        <taxon>Bacillota</taxon>
        <taxon>Bacilli</taxon>
        <taxon>Bacillales</taxon>
        <taxon>Bacillaceae</taxon>
        <taxon>Caldibacillus</taxon>
    </lineage>
</organism>
<gene>
    <name evidence="2" type="ORF">B4135_1179</name>
</gene>
<evidence type="ECO:0000256" key="1">
    <source>
        <dbReference type="SAM" id="MobiDB-lite"/>
    </source>
</evidence>
<feature type="compositionally biased region" description="Basic residues" evidence="1">
    <location>
        <begin position="28"/>
        <end position="38"/>
    </location>
</feature>
<feature type="compositionally biased region" description="Low complexity" evidence="1">
    <location>
        <begin position="12"/>
        <end position="21"/>
    </location>
</feature>
<evidence type="ECO:0000313" key="3">
    <source>
        <dbReference type="Proteomes" id="UP000075683"/>
    </source>
</evidence>
<reference evidence="2 3" key="1">
    <citation type="submission" date="2016-01" db="EMBL/GenBank/DDBJ databases">
        <title>Draft Genome Sequences of Seven Thermophilic Sporeformers Isolated from Foods.</title>
        <authorList>
            <person name="Berendsen E.M."/>
            <person name="Wells-Bennik M.H."/>
            <person name="Krawcyk A.O."/>
            <person name="De Jong A."/>
            <person name="Holsappel S."/>
            <person name="Eijlander R.T."/>
            <person name="Kuipers O.P."/>
        </authorList>
    </citation>
    <scope>NUCLEOTIDE SEQUENCE [LARGE SCALE GENOMIC DNA]</scope>
    <source>
        <strain evidence="2 3">B4135</strain>
    </source>
</reference>
<protein>
    <submittedName>
        <fullName evidence="2">Uncharacterized protein</fullName>
    </submittedName>
</protein>
<sequence length="129" mass="14244">MKKIATIAMSIRRTGPPGRSRPAPPRTRGAHRFGKAVLRRSSSGKDLAGDPPVPGQRPGRGKTSGDSNGLPGAGCSRIFRSPHDLKTFPPFRPDGFCRQATEKGALRLLMKNFNKRKNERNEWLVWAIK</sequence>
<dbReference type="STRING" id="301148.B4135_1179"/>
<feature type="region of interest" description="Disordered" evidence="1">
    <location>
        <begin position="1"/>
        <end position="82"/>
    </location>
</feature>
<name>A0A150ME13_9BACI</name>